<keyword evidence="5" id="KW-0539">Nucleus</keyword>
<comment type="subcellular location">
    <subcellularLocation>
        <location evidence="1">Nucleus</location>
    </subcellularLocation>
</comment>
<sequence length="747" mass="84249">MEQQELQLSQNGGFETLPTTVDIATNNHIDHTNSADAMQNGDSSAADQNAIQTQQEAEPVEITVPPTEEDRLWGIVMKNASDFTSWTSLIQETEKTEDMEKICKVYDAFLAEFPLCYGYWKRYADHEALVGSTEKVFEVYERAVQAVTYSVDIWMHYCTFATSKFEDPNDARRLFERGLSFVRMDYLSHLLWDKYIEFEYSQQEWNCLAEIYTQILQIPIQQLDRYYESFKQLANSRPLAELQTAVDISSAPAATLADACGEGPEGTVEREDVKLDGVGPSGKEELEKYLAVREEMYKKAKELDAKICNFEAAIRRPYFHVKPLDDIQLGNWHRYLDFIEKEGGVDRMVKLYERCLIACASYPDYWIRYAQCMGASGNMEIASNALVRATDVFVKRCLEIHIFAARFKEQIGDIDGARAAFQILGELAPELVETVVKHANMEKRLGNIEVAMSIYETAIAAEKAKEKSHMLDMLIIQYTRFLHQVEGNVDKAREVLVHSLDLLPSSKPLIMAAIHFESISRISKELDYLDSIVDCATKADTSQSLSSSDREEISSIFIEFLDLFGDIHAVRKAEARHKQLFPAAHKSRAVSRKRPLSDCSASDKGKILKTNTTSESPAQSNTFASGQSQWGVGYGSQGYSQQPQNWQQVPPQQVPHAQPQQWNAGYDQQGAPQQLPHGQPQQWNPGYDQQGAYGAYGGYANYGSQQQQPQQQPQAYGGYGQGYPPQQNYGQTAPAYTAPQQQPSVQP</sequence>
<evidence type="ECO:0000256" key="6">
    <source>
        <dbReference type="ARBA" id="ARBA00038019"/>
    </source>
</evidence>
<evidence type="ECO:0000313" key="9">
    <source>
        <dbReference type="Proteomes" id="UP000824469"/>
    </source>
</evidence>
<dbReference type="EMBL" id="JAHRHJ020000002">
    <property type="protein sequence ID" value="KAH9325282.1"/>
    <property type="molecule type" value="Genomic_DNA"/>
</dbReference>
<evidence type="ECO:0000313" key="8">
    <source>
        <dbReference type="EMBL" id="KAH9325282.1"/>
    </source>
</evidence>
<dbReference type="AlphaFoldDB" id="A0AA38LL74"/>
<accession>A0AA38LL74</accession>
<dbReference type="SUPFAM" id="SSF48452">
    <property type="entry name" value="TPR-like"/>
    <property type="match status" value="1"/>
</dbReference>
<feature type="compositionally biased region" description="Polar residues" evidence="7">
    <location>
        <begin position="34"/>
        <end position="55"/>
    </location>
</feature>
<dbReference type="InterPro" id="IPR003107">
    <property type="entry name" value="HAT"/>
</dbReference>
<dbReference type="InterPro" id="IPR059164">
    <property type="entry name" value="HAT_PRP39_C"/>
</dbReference>
<dbReference type="GO" id="GO:0000243">
    <property type="term" value="C:commitment complex"/>
    <property type="evidence" value="ECO:0007669"/>
    <property type="project" value="TreeGrafter"/>
</dbReference>
<comment type="similarity">
    <text evidence="6">Belongs to the PRP39 family.</text>
</comment>
<proteinExistence type="inferred from homology"/>
<dbReference type="PANTHER" id="PTHR17204">
    <property type="entry name" value="PRE-MRNA PROCESSING PROTEIN PRP39-RELATED"/>
    <property type="match status" value="1"/>
</dbReference>
<dbReference type="Proteomes" id="UP000824469">
    <property type="component" value="Unassembled WGS sequence"/>
</dbReference>
<comment type="caution">
    <text evidence="8">The sequence shown here is derived from an EMBL/GenBank/DDBJ whole genome shotgun (WGS) entry which is preliminary data.</text>
</comment>
<dbReference type="GO" id="GO:0071004">
    <property type="term" value="C:U2-type prespliceosome"/>
    <property type="evidence" value="ECO:0007669"/>
    <property type="project" value="TreeGrafter"/>
</dbReference>
<gene>
    <name evidence="8" type="ORF">KI387_005460</name>
</gene>
<dbReference type="PANTHER" id="PTHR17204:SF5">
    <property type="entry name" value="PRE-MRNA-PROCESSING FACTOR 39"/>
    <property type="match status" value="1"/>
</dbReference>
<dbReference type="FunFam" id="1.25.40.10:FF:000064">
    <property type="entry name" value="Putative pre-mrna-processing factor 39"/>
    <property type="match status" value="1"/>
</dbReference>
<dbReference type="Gene3D" id="1.25.40.10">
    <property type="entry name" value="Tetratricopeptide repeat domain"/>
    <property type="match status" value="2"/>
</dbReference>
<evidence type="ECO:0000256" key="4">
    <source>
        <dbReference type="ARBA" id="ARBA00023187"/>
    </source>
</evidence>
<feature type="compositionally biased region" description="Low complexity" evidence="7">
    <location>
        <begin position="625"/>
        <end position="663"/>
    </location>
</feature>
<evidence type="ECO:0000256" key="2">
    <source>
        <dbReference type="ARBA" id="ARBA00022664"/>
    </source>
</evidence>
<evidence type="ECO:0000256" key="1">
    <source>
        <dbReference type="ARBA" id="ARBA00004123"/>
    </source>
</evidence>
<protein>
    <recommendedName>
        <fullName evidence="10">Pre-mRNA-processing factor 39</fullName>
    </recommendedName>
</protein>
<feature type="region of interest" description="Disordered" evidence="7">
    <location>
        <begin position="31"/>
        <end position="58"/>
    </location>
</feature>
<feature type="region of interest" description="Disordered" evidence="7">
    <location>
        <begin position="583"/>
        <end position="747"/>
    </location>
</feature>
<dbReference type="InterPro" id="IPR011990">
    <property type="entry name" value="TPR-like_helical_dom_sf"/>
</dbReference>
<name>A0AA38LL74_TAXCH</name>
<reference evidence="8 9" key="1">
    <citation type="journal article" date="2021" name="Nat. Plants">
        <title>The Taxus genome provides insights into paclitaxel biosynthesis.</title>
        <authorList>
            <person name="Xiong X."/>
            <person name="Gou J."/>
            <person name="Liao Q."/>
            <person name="Li Y."/>
            <person name="Zhou Q."/>
            <person name="Bi G."/>
            <person name="Li C."/>
            <person name="Du R."/>
            <person name="Wang X."/>
            <person name="Sun T."/>
            <person name="Guo L."/>
            <person name="Liang H."/>
            <person name="Lu P."/>
            <person name="Wu Y."/>
            <person name="Zhang Z."/>
            <person name="Ro D.K."/>
            <person name="Shang Y."/>
            <person name="Huang S."/>
            <person name="Yan J."/>
        </authorList>
    </citation>
    <scope>NUCLEOTIDE SEQUENCE [LARGE SCALE GENOMIC DNA]</scope>
    <source>
        <strain evidence="8">Ta-2019</strain>
    </source>
</reference>
<keyword evidence="4" id="KW-0508">mRNA splicing</keyword>
<evidence type="ECO:0000256" key="5">
    <source>
        <dbReference type="ARBA" id="ARBA00023242"/>
    </source>
</evidence>
<feature type="non-terminal residue" evidence="8">
    <location>
        <position position="747"/>
    </location>
</feature>
<dbReference type="GO" id="GO:0000395">
    <property type="term" value="P:mRNA 5'-splice site recognition"/>
    <property type="evidence" value="ECO:0007669"/>
    <property type="project" value="TreeGrafter"/>
</dbReference>
<dbReference type="Pfam" id="PF23241">
    <property type="entry name" value="HAT_PRP39_C"/>
    <property type="match status" value="1"/>
</dbReference>
<keyword evidence="3" id="KW-0677">Repeat</keyword>
<feature type="compositionally biased region" description="Polar residues" evidence="7">
    <location>
        <begin position="609"/>
        <end position="624"/>
    </location>
</feature>
<feature type="compositionally biased region" description="Low complexity" evidence="7">
    <location>
        <begin position="686"/>
        <end position="747"/>
    </location>
</feature>
<dbReference type="Pfam" id="PF23240">
    <property type="entry name" value="HAT_PRP39_N"/>
    <property type="match status" value="1"/>
</dbReference>
<dbReference type="GO" id="GO:0005685">
    <property type="term" value="C:U1 snRNP"/>
    <property type="evidence" value="ECO:0007669"/>
    <property type="project" value="TreeGrafter"/>
</dbReference>
<dbReference type="SMART" id="SM00386">
    <property type="entry name" value="HAT"/>
    <property type="match status" value="7"/>
</dbReference>
<dbReference type="GO" id="GO:0030627">
    <property type="term" value="F:pre-mRNA 5'-splice site binding"/>
    <property type="evidence" value="ECO:0007669"/>
    <property type="project" value="TreeGrafter"/>
</dbReference>
<dbReference type="OMA" id="IDLWIHY"/>
<evidence type="ECO:0000256" key="3">
    <source>
        <dbReference type="ARBA" id="ARBA00022737"/>
    </source>
</evidence>
<keyword evidence="2" id="KW-0507">mRNA processing</keyword>
<feature type="compositionally biased region" description="Basic residues" evidence="7">
    <location>
        <begin position="583"/>
        <end position="594"/>
    </location>
</feature>
<dbReference type="FunFam" id="1.25.40.10:FF:000159">
    <property type="entry name" value="Tetratricopeptide repeat (TPR)-like superfamily protein"/>
    <property type="match status" value="1"/>
</dbReference>
<organism evidence="8 9">
    <name type="scientific">Taxus chinensis</name>
    <name type="common">Chinese yew</name>
    <name type="synonym">Taxus wallichiana var. chinensis</name>
    <dbReference type="NCBI Taxonomy" id="29808"/>
    <lineage>
        <taxon>Eukaryota</taxon>
        <taxon>Viridiplantae</taxon>
        <taxon>Streptophyta</taxon>
        <taxon>Embryophyta</taxon>
        <taxon>Tracheophyta</taxon>
        <taxon>Spermatophyta</taxon>
        <taxon>Pinopsida</taxon>
        <taxon>Pinidae</taxon>
        <taxon>Conifers II</taxon>
        <taxon>Cupressales</taxon>
        <taxon>Taxaceae</taxon>
        <taxon>Taxus</taxon>
    </lineage>
</organism>
<evidence type="ECO:0000256" key="7">
    <source>
        <dbReference type="SAM" id="MobiDB-lite"/>
    </source>
</evidence>
<keyword evidence="9" id="KW-1185">Reference proteome</keyword>
<evidence type="ECO:0008006" key="10">
    <source>
        <dbReference type="Google" id="ProtNLM"/>
    </source>
</evidence>